<evidence type="ECO:0000256" key="3">
    <source>
        <dbReference type="ARBA" id="ARBA00016937"/>
    </source>
</evidence>
<comment type="similarity">
    <text evidence="2">Belongs to the REXO4 family.</text>
</comment>
<feature type="region of interest" description="Disordered" evidence="10">
    <location>
        <begin position="100"/>
        <end position="196"/>
    </location>
</feature>
<evidence type="ECO:0000256" key="10">
    <source>
        <dbReference type="SAM" id="MobiDB-lite"/>
    </source>
</evidence>
<dbReference type="InterPro" id="IPR013520">
    <property type="entry name" value="Ribonucl_H"/>
</dbReference>
<gene>
    <name evidence="12" type="ORF">GDO86_014844</name>
</gene>
<dbReference type="GO" id="GO:0005730">
    <property type="term" value="C:nucleolus"/>
    <property type="evidence" value="ECO:0007669"/>
    <property type="project" value="UniProtKB-ARBA"/>
</dbReference>
<evidence type="ECO:0000256" key="4">
    <source>
        <dbReference type="ARBA" id="ARBA00022722"/>
    </source>
</evidence>
<dbReference type="GO" id="GO:0008408">
    <property type="term" value="F:3'-5' exonuclease activity"/>
    <property type="evidence" value="ECO:0007669"/>
    <property type="project" value="InterPro"/>
</dbReference>
<comment type="subcellular location">
    <subcellularLocation>
        <location evidence="1">Nucleus</location>
    </subcellularLocation>
</comment>
<dbReference type="InterPro" id="IPR036397">
    <property type="entry name" value="RNaseH_sf"/>
</dbReference>
<dbReference type="SUPFAM" id="SSF53098">
    <property type="entry name" value="Ribonuclease H-like"/>
    <property type="match status" value="1"/>
</dbReference>
<dbReference type="CDD" id="cd06144">
    <property type="entry name" value="REX4_like"/>
    <property type="match status" value="1"/>
</dbReference>
<dbReference type="PANTHER" id="PTHR12801:SF158">
    <property type="entry name" value="RNA EXONUCLEASE 4"/>
    <property type="match status" value="1"/>
</dbReference>
<feature type="compositionally biased region" description="Low complexity" evidence="10">
    <location>
        <begin position="13"/>
        <end position="22"/>
    </location>
</feature>
<dbReference type="InterPro" id="IPR012337">
    <property type="entry name" value="RNaseH-like_sf"/>
</dbReference>
<evidence type="ECO:0000256" key="7">
    <source>
        <dbReference type="ARBA" id="ARBA00023242"/>
    </source>
</evidence>
<proteinExistence type="inferred from homology"/>
<dbReference type="GO" id="GO:0006308">
    <property type="term" value="P:DNA catabolic process"/>
    <property type="evidence" value="ECO:0007669"/>
    <property type="project" value="TreeGrafter"/>
</dbReference>
<evidence type="ECO:0000313" key="13">
    <source>
        <dbReference type="Proteomes" id="UP000812440"/>
    </source>
</evidence>
<sequence length="436" mass="49073">MAKAKLKKDKSSSNDSSANAVKQTKKQKKKKFWLNHPKIAAKISEDKKGFPLLPPKTPQHFSTNWIALQGLLKKNVNPAEVETTPKKGLKVTDKNIKEHLKKSSQNLNGVTKKVSTAEKKVKSPPQVIPTQGKEDGKKEKKHKLRLEGTQRSDGKTKLNEEEPTEPEIKKEKKRKLHLDATQRSDGKTKLKKTEEAKEPETQKIDIWFDDVDPDDIEAALGPEAGKIARKMQGIPDKKTLIDRVLVKEKAFEGLTRTVAMDCEMVGVGSDGEESILARVSLVNQFGKCVYDKFVKPTEKVTDYRTAVSGIRPRDITKGESFKVVQKEVSEILKGRILVGHALHNDLKILFLDHPKKALRDTQKYKPFKQKANCGRPSLKLLCEKILNVNVQTGEHSSVQDAQAAMRLYTMEKKHWEAAIKAKYSNVKTDPGKEKPQ</sequence>
<evidence type="ECO:0000256" key="9">
    <source>
        <dbReference type="ARBA" id="ARBA00082963"/>
    </source>
</evidence>
<dbReference type="InterPro" id="IPR037431">
    <property type="entry name" value="REX4_DEDDh_dom"/>
</dbReference>
<comment type="caution">
    <text evidence="12">The sequence shown here is derived from an EMBL/GenBank/DDBJ whole genome shotgun (WGS) entry which is preliminary data.</text>
</comment>
<evidence type="ECO:0000256" key="1">
    <source>
        <dbReference type="ARBA" id="ARBA00004123"/>
    </source>
</evidence>
<protein>
    <recommendedName>
        <fullName evidence="3">RNA exonuclease 4</fullName>
    </recommendedName>
    <alternativeName>
        <fullName evidence="8">Exonuclease XPMC2</fullName>
    </alternativeName>
    <alternativeName>
        <fullName evidence="9">Prevents mitotic catastrophe 2 protein</fullName>
    </alternativeName>
</protein>
<dbReference type="AlphaFoldDB" id="A0A8T2JYS6"/>
<evidence type="ECO:0000256" key="5">
    <source>
        <dbReference type="ARBA" id="ARBA00022801"/>
    </source>
</evidence>
<dbReference type="SMART" id="SM00479">
    <property type="entry name" value="EXOIII"/>
    <property type="match status" value="1"/>
</dbReference>
<dbReference type="GO" id="GO:0003676">
    <property type="term" value="F:nucleic acid binding"/>
    <property type="evidence" value="ECO:0007669"/>
    <property type="project" value="InterPro"/>
</dbReference>
<evidence type="ECO:0000259" key="11">
    <source>
        <dbReference type="SMART" id="SM00479"/>
    </source>
</evidence>
<name>A0A8T2JYS6_9PIPI</name>
<feature type="region of interest" description="Disordered" evidence="10">
    <location>
        <begin position="1"/>
        <end position="38"/>
    </location>
</feature>
<reference evidence="12" key="1">
    <citation type="thesis" date="2020" institute="ProQuest LLC" country="789 East Eisenhower Parkway, Ann Arbor, MI, USA">
        <title>Comparative Genomics and Chromosome Evolution.</title>
        <authorList>
            <person name="Mudd A.B."/>
        </authorList>
    </citation>
    <scope>NUCLEOTIDE SEQUENCE</scope>
    <source>
        <strain evidence="12">Female2</strain>
        <tissue evidence="12">Blood</tissue>
    </source>
</reference>
<dbReference type="EMBL" id="JAACNH010000003">
    <property type="protein sequence ID" value="KAG8447496.1"/>
    <property type="molecule type" value="Genomic_DNA"/>
</dbReference>
<dbReference type="Pfam" id="PF00929">
    <property type="entry name" value="RNase_T"/>
    <property type="match status" value="1"/>
</dbReference>
<keyword evidence="13" id="KW-1185">Reference proteome</keyword>
<evidence type="ECO:0000256" key="8">
    <source>
        <dbReference type="ARBA" id="ARBA00081815"/>
    </source>
</evidence>
<evidence type="ECO:0000256" key="6">
    <source>
        <dbReference type="ARBA" id="ARBA00022839"/>
    </source>
</evidence>
<dbReference type="FunFam" id="3.30.420.10:FF:000007">
    <property type="entry name" value="Interferon-stimulated exonuclease gene 20"/>
    <property type="match status" value="1"/>
</dbReference>
<dbReference type="Gene3D" id="3.30.420.10">
    <property type="entry name" value="Ribonuclease H-like superfamily/Ribonuclease H"/>
    <property type="match status" value="1"/>
</dbReference>
<evidence type="ECO:0000313" key="12">
    <source>
        <dbReference type="EMBL" id="KAG8447496.1"/>
    </source>
</evidence>
<dbReference type="GO" id="GO:0006364">
    <property type="term" value="P:rRNA processing"/>
    <property type="evidence" value="ECO:0007669"/>
    <property type="project" value="InterPro"/>
</dbReference>
<dbReference type="PANTHER" id="PTHR12801">
    <property type="entry name" value="RNA EXONUCLEASE REXO1 / RECO3 FAMILY MEMBER-RELATED"/>
    <property type="match status" value="1"/>
</dbReference>
<feature type="domain" description="Exonuclease" evidence="11">
    <location>
        <begin position="256"/>
        <end position="417"/>
    </location>
</feature>
<evidence type="ECO:0000256" key="2">
    <source>
        <dbReference type="ARBA" id="ARBA00010489"/>
    </source>
</evidence>
<feature type="compositionally biased region" description="Basic residues" evidence="10">
    <location>
        <begin position="23"/>
        <end position="33"/>
    </location>
</feature>
<dbReference type="InterPro" id="IPR047021">
    <property type="entry name" value="REXO1/3/4-like"/>
</dbReference>
<dbReference type="Proteomes" id="UP000812440">
    <property type="component" value="Chromosome 8_10"/>
</dbReference>
<dbReference type="OrthoDB" id="8191639at2759"/>
<keyword evidence="4" id="KW-0540">Nuclease</keyword>
<accession>A0A8T2JYS6</accession>
<keyword evidence="5" id="KW-0378">Hydrolase</keyword>
<organism evidence="12 13">
    <name type="scientific">Hymenochirus boettgeri</name>
    <name type="common">Congo dwarf clawed frog</name>
    <dbReference type="NCBI Taxonomy" id="247094"/>
    <lineage>
        <taxon>Eukaryota</taxon>
        <taxon>Metazoa</taxon>
        <taxon>Chordata</taxon>
        <taxon>Craniata</taxon>
        <taxon>Vertebrata</taxon>
        <taxon>Euteleostomi</taxon>
        <taxon>Amphibia</taxon>
        <taxon>Batrachia</taxon>
        <taxon>Anura</taxon>
        <taxon>Pipoidea</taxon>
        <taxon>Pipidae</taxon>
        <taxon>Pipinae</taxon>
        <taxon>Hymenochirus</taxon>
    </lineage>
</organism>
<keyword evidence="6" id="KW-0269">Exonuclease</keyword>
<keyword evidence="7" id="KW-0539">Nucleus</keyword>
<feature type="compositionally biased region" description="Basic and acidic residues" evidence="10">
    <location>
        <begin position="177"/>
        <end position="196"/>
    </location>
</feature>
<feature type="compositionally biased region" description="Basic and acidic residues" evidence="10">
    <location>
        <begin position="145"/>
        <end position="170"/>
    </location>
</feature>